<sequence length="148" mass="15529">METKKSKYGMIGMAIGGLAFLLALVHFWAGPLSPKPTLETVVAEKVSSIRNAALDALKGKEPVRVQQAAHWDKDKMVEVATVFLGGVAFILGLIGYAVKESSRVTGGAAILGISAIAFQFLAMYAMALLVVLLIGLVLSSLNVDIGIG</sequence>
<evidence type="ECO:0008006" key="4">
    <source>
        <dbReference type="Google" id="ProtNLM"/>
    </source>
</evidence>
<dbReference type="AlphaFoldDB" id="A0A7W1WZX6"/>
<feature type="transmembrane region" description="Helical" evidence="1">
    <location>
        <begin position="110"/>
        <end position="138"/>
    </location>
</feature>
<keyword evidence="3" id="KW-1185">Reference proteome</keyword>
<comment type="caution">
    <text evidence="2">The sequence shown here is derived from an EMBL/GenBank/DDBJ whole genome shotgun (WGS) entry which is preliminary data.</text>
</comment>
<evidence type="ECO:0000256" key="1">
    <source>
        <dbReference type="SAM" id="Phobius"/>
    </source>
</evidence>
<protein>
    <recommendedName>
        <fullName evidence="4">Inner membrane protein yidI</fullName>
    </recommendedName>
</protein>
<dbReference type="EMBL" id="JACEMT010000053">
    <property type="protein sequence ID" value="MBA4503297.1"/>
    <property type="molecule type" value="Genomic_DNA"/>
</dbReference>
<name>A0A7W1WZX6_9GAMM</name>
<evidence type="ECO:0000313" key="2">
    <source>
        <dbReference type="EMBL" id="MBA4503297.1"/>
    </source>
</evidence>
<dbReference type="Proteomes" id="UP000538931">
    <property type="component" value="Unassembled WGS sequence"/>
</dbReference>
<keyword evidence="1" id="KW-1133">Transmembrane helix</keyword>
<reference evidence="2 3" key="1">
    <citation type="submission" date="2020-07" db="EMBL/GenBank/DDBJ databases">
        <title>Bacterium isolated from marien macroalgae.</title>
        <authorList>
            <person name="Zhu K."/>
            <person name="Lu D."/>
            <person name="Du Z."/>
        </authorList>
    </citation>
    <scope>NUCLEOTIDE SEQUENCE [LARGE SCALE GENOMIC DNA]</scope>
    <source>
        <strain evidence="2 3">3-1745</strain>
    </source>
</reference>
<dbReference type="RefSeq" id="WP_181740958.1">
    <property type="nucleotide sequence ID" value="NZ_JACEMT010000053.1"/>
</dbReference>
<keyword evidence="1" id="KW-0812">Transmembrane</keyword>
<gene>
    <name evidence="2" type="ORF">H1S06_13140</name>
</gene>
<proteinExistence type="predicted"/>
<accession>A0A7W1WZX6</accession>
<feature type="transmembrane region" description="Helical" evidence="1">
    <location>
        <begin position="79"/>
        <end position="98"/>
    </location>
</feature>
<keyword evidence="1" id="KW-0472">Membrane</keyword>
<organism evidence="2 3">
    <name type="scientific">Marinobacterium marinum</name>
    <dbReference type="NCBI Taxonomy" id="2756129"/>
    <lineage>
        <taxon>Bacteria</taxon>
        <taxon>Pseudomonadati</taxon>
        <taxon>Pseudomonadota</taxon>
        <taxon>Gammaproteobacteria</taxon>
        <taxon>Oceanospirillales</taxon>
        <taxon>Oceanospirillaceae</taxon>
        <taxon>Marinobacterium</taxon>
    </lineage>
</organism>
<evidence type="ECO:0000313" key="3">
    <source>
        <dbReference type="Proteomes" id="UP000538931"/>
    </source>
</evidence>
<feature type="transmembrane region" description="Helical" evidence="1">
    <location>
        <begin position="7"/>
        <end position="29"/>
    </location>
</feature>